<keyword evidence="5" id="KW-1185">Reference proteome</keyword>
<protein>
    <recommendedName>
        <fullName evidence="3">NADAR domain-containing protein</fullName>
    </recommendedName>
</protein>
<dbReference type="InterPro" id="IPR012816">
    <property type="entry name" value="NADAR"/>
</dbReference>
<comment type="catalytic activity">
    <reaction evidence="2">
        <text>2,5-diamino-6-hydroxy-4-(5-phosphoribosylamino)-pyrimidine + H2O = 2,5,6-triamino-4-hydroxypyrimidine + D-ribose 5-phosphate</text>
        <dbReference type="Rhea" id="RHEA:23436"/>
        <dbReference type="ChEBI" id="CHEBI:15377"/>
        <dbReference type="ChEBI" id="CHEBI:58614"/>
        <dbReference type="ChEBI" id="CHEBI:78346"/>
        <dbReference type="ChEBI" id="CHEBI:137796"/>
    </reaction>
</comment>
<dbReference type="SUPFAM" id="SSF143990">
    <property type="entry name" value="YbiA-like"/>
    <property type="match status" value="1"/>
</dbReference>
<organism evidence="4 5">
    <name type="scientific">Kistimonas scapharcae</name>
    <dbReference type="NCBI Taxonomy" id="1036133"/>
    <lineage>
        <taxon>Bacteria</taxon>
        <taxon>Pseudomonadati</taxon>
        <taxon>Pseudomonadota</taxon>
        <taxon>Gammaproteobacteria</taxon>
        <taxon>Oceanospirillales</taxon>
        <taxon>Endozoicomonadaceae</taxon>
        <taxon>Kistimonas</taxon>
    </lineage>
</organism>
<sequence length="88" mass="10267">MLKLVRTRAQQDAEFRRELLATGDKWLFEVTRGDKIWGCTYDSETGQYVGKNYLGRILMQVREELRQQKIPQMLAGEVYDSQGFGNFS</sequence>
<comment type="catalytic activity">
    <reaction evidence="1">
        <text>5-amino-6-(5-phospho-D-ribosylamino)uracil + H2O = 5,6-diaminouracil + D-ribose 5-phosphate</text>
        <dbReference type="Rhea" id="RHEA:55020"/>
        <dbReference type="ChEBI" id="CHEBI:15377"/>
        <dbReference type="ChEBI" id="CHEBI:46252"/>
        <dbReference type="ChEBI" id="CHEBI:58453"/>
        <dbReference type="ChEBI" id="CHEBI:78346"/>
    </reaction>
</comment>
<evidence type="ECO:0000256" key="1">
    <source>
        <dbReference type="ARBA" id="ARBA00000022"/>
    </source>
</evidence>
<evidence type="ECO:0000313" key="4">
    <source>
        <dbReference type="EMBL" id="GAA4650786.1"/>
    </source>
</evidence>
<proteinExistence type="predicted"/>
<dbReference type="CDD" id="cd15457">
    <property type="entry name" value="NADAR"/>
    <property type="match status" value="1"/>
</dbReference>
<name>A0ABP8V4C6_9GAMM</name>
<dbReference type="Proteomes" id="UP001500604">
    <property type="component" value="Unassembled WGS sequence"/>
</dbReference>
<gene>
    <name evidence="4" type="ORF">GCM10023116_30690</name>
</gene>
<comment type="caution">
    <text evidence="4">The sequence shown here is derived from an EMBL/GenBank/DDBJ whole genome shotgun (WGS) entry which is preliminary data.</text>
</comment>
<dbReference type="Pfam" id="PF08719">
    <property type="entry name" value="NADAR"/>
    <property type="match status" value="1"/>
</dbReference>
<dbReference type="EMBL" id="BAABFL010000420">
    <property type="protein sequence ID" value="GAA4650786.1"/>
    <property type="molecule type" value="Genomic_DNA"/>
</dbReference>
<evidence type="ECO:0000259" key="3">
    <source>
        <dbReference type="Pfam" id="PF08719"/>
    </source>
</evidence>
<reference evidence="5" key="1">
    <citation type="journal article" date="2019" name="Int. J. Syst. Evol. Microbiol.">
        <title>The Global Catalogue of Microorganisms (GCM) 10K type strain sequencing project: providing services to taxonomists for standard genome sequencing and annotation.</title>
        <authorList>
            <consortium name="The Broad Institute Genomics Platform"/>
            <consortium name="The Broad Institute Genome Sequencing Center for Infectious Disease"/>
            <person name="Wu L."/>
            <person name="Ma J."/>
        </authorList>
    </citation>
    <scope>NUCLEOTIDE SEQUENCE [LARGE SCALE GENOMIC DNA]</scope>
    <source>
        <strain evidence="5">JCM 17805</strain>
    </source>
</reference>
<dbReference type="InterPro" id="IPR037238">
    <property type="entry name" value="YbiA-like_sf"/>
</dbReference>
<evidence type="ECO:0000313" key="5">
    <source>
        <dbReference type="Proteomes" id="UP001500604"/>
    </source>
</evidence>
<feature type="domain" description="NADAR" evidence="3">
    <location>
        <begin position="6"/>
        <end position="66"/>
    </location>
</feature>
<accession>A0ABP8V4C6</accession>
<dbReference type="Gene3D" id="1.10.357.40">
    <property type="entry name" value="YbiA-like"/>
    <property type="match status" value="1"/>
</dbReference>
<evidence type="ECO:0000256" key="2">
    <source>
        <dbReference type="ARBA" id="ARBA00000751"/>
    </source>
</evidence>